<evidence type="ECO:0000313" key="2">
    <source>
        <dbReference type="Proteomes" id="UP000234474"/>
    </source>
</evidence>
<comment type="caution">
    <text evidence="1">The sequence shown here is derived from an EMBL/GenBank/DDBJ whole genome shotgun (WGS) entry which is preliminary data.</text>
</comment>
<name>A0A2I1CED3_ASPN1</name>
<keyword evidence="2" id="KW-1185">Reference proteome</keyword>
<gene>
    <name evidence="1" type="ORF">P174DRAFT_430281</name>
</gene>
<dbReference type="EMBL" id="MSZS01000003">
    <property type="protein sequence ID" value="PKX95974.1"/>
    <property type="molecule type" value="Genomic_DNA"/>
</dbReference>
<dbReference type="RefSeq" id="XP_024684569.1">
    <property type="nucleotide sequence ID" value="XM_024825617.1"/>
</dbReference>
<protein>
    <submittedName>
        <fullName evidence="1">Uncharacterized protein</fullName>
    </submittedName>
</protein>
<dbReference type="GeneID" id="36532942"/>
<dbReference type="STRING" id="1392255.A0A2I1CED3"/>
<organism evidence="1 2">
    <name type="scientific">Aspergillus novofumigatus (strain IBT 16806)</name>
    <dbReference type="NCBI Taxonomy" id="1392255"/>
    <lineage>
        <taxon>Eukaryota</taxon>
        <taxon>Fungi</taxon>
        <taxon>Dikarya</taxon>
        <taxon>Ascomycota</taxon>
        <taxon>Pezizomycotina</taxon>
        <taxon>Eurotiomycetes</taxon>
        <taxon>Eurotiomycetidae</taxon>
        <taxon>Eurotiales</taxon>
        <taxon>Aspergillaceae</taxon>
        <taxon>Aspergillus</taxon>
        <taxon>Aspergillus subgen. Fumigati</taxon>
    </lineage>
</organism>
<evidence type="ECO:0000313" key="1">
    <source>
        <dbReference type="EMBL" id="PKX95974.1"/>
    </source>
</evidence>
<reference evidence="2" key="1">
    <citation type="journal article" date="2018" name="Proc. Natl. Acad. Sci. U.S.A.">
        <title>Linking secondary metabolites to gene clusters through genome sequencing of six diverse Aspergillus species.</title>
        <authorList>
            <person name="Kaerboelling I."/>
            <person name="Vesth T.C."/>
            <person name="Frisvad J.C."/>
            <person name="Nybo J.L."/>
            <person name="Theobald S."/>
            <person name="Kuo A."/>
            <person name="Bowyer P."/>
            <person name="Matsuda Y."/>
            <person name="Mondo S."/>
            <person name="Lyhne E.K."/>
            <person name="Kogle M.E."/>
            <person name="Clum A."/>
            <person name="Lipzen A."/>
            <person name="Salamov A."/>
            <person name="Ngan C.Y."/>
            <person name="Daum C."/>
            <person name="Chiniquy J."/>
            <person name="Barry K."/>
            <person name="LaButti K."/>
            <person name="Haridas S."/>
            <person name="Simmons B.A."/>
            <person name="Magnuson J.K."/>
            <person name="Mortensen U.H."/>
            <person name="Larsen T.O."/>
            <person name="Grigoriev I.V."/>
            <person name="Baker S.E."/>
            <person name="Andersen M.R."/>
        </authorList>
    </citation>
    <scope>NUCLEOTIDE SEQUENCE [LARGE SCALE GENOMIC DNA]</scope>
    <source>
        <strain evidence="2">IBT 16806</strain>
    </source>
</reference>
<dbReference type="AlphaFoldDB" id="A0A2I1CED3"/>
<accession>A0A2I1CED3</accession>
<dbReference type="Proteomes" id="UP000234474">
    <property type="component" value="Unassembled WGS sequence"/>
</dbReference>
<dbReference type="VEuPathDB" id="FungiDB:P174DRAFT_430281"/>
<proteinExistence type="predicted"/>
<dbReference type="OrthoDB" id="3544487at2759"/>
<sequence length="203" mass="22700">MTQLSASVQEAYSNRLSIPNTSSEVHHHQHIGLPDDILKFQAKDMSVLQTQLRSYRDPTKRHATACKYLLIRINTTKVDIDMEVPGILRGTDSLLERFACSLRASTGPDKPYWFSVEDLESLYQLPLVHARQRTSRILTTYRHRCTGPDANTNEDQYVLLSGVSQSATVRVTGVGGPTAGAYETITTSLTYTSHAENDLIYIV</sequence>